<dbReference type="InterPro" id="IPR052523">
    <property type="entry name" value="Trichothecene_AcTrans"/>
</dbReference>
<protein>
    <recommendedName>
        <fullName evidence="1">N-acetyltransferase domain-containing protein</fullName>
    </recommendedName>
</protein>
<sequence>MKRFFTRAKNTGNPTDSVVDESAGRPSNLKVIPASTSDIPDMISVWYAAFTSPSLRRMFPDTPSVRKWWEDGIREDLLRKPQQTYLKVIDTNAHGRMVAYAKWDLGSMEARGPRALPFDREEMDREACGEFYARMDRERKRLMGDRKHYFLDMLATHPDYQGQGAGSMLVRWGCALADKDGVPAYVDASGAGKPLYEKFGFVDRSERQHRGEGIEVAMVRETGHNHSG</sequence>
<organism evidence="2 3">
    <name type="scientific">Monascus purpureus</name>
    <name type="common">Red mold</name>
    <name type="synonym">Monascus anka</name>
    <dbReference type="NCBI Taxonomy" id="5098"/>
    <lineage>
        <taxon>Eukaryota</taxon>
        <taxon>Fungi</taxon>
        <taxon>Dikarya</taxon>
        <taxon>Ascomycota</taxon>
        <taxon>Pezizomycotina</taxon>
        <taxon>Eurotiomycetes</taxon>
        <taxon>Eurotiomycetidae</taxon>
        <taxon>Eurotiales</taxon>
        <taxon>Aspergillaceae</taxon>
        <taxon>Monascus</taxon>
    </lineage>
</organism>
<dbReference type="EMBL" id="VIFY01000025">
    <property type="protein sequence ID" value="TQB74936.1"/>
    <property type="molecule type" value="Genomic_DNA"/>
</dbReference>
<evidence type="ECO:0000259" key="1">
    <source>
        <dbReference type="PROSITE" id="PS51186"/>
    </source>
</evidence>
<dbReference type="AlphaFoldDB" id="A0A507R0L1"/>
<evidence type="ECO:0000313" key="2">
    <source>
        <dbReference type="EMBL" id="TQB74936.1"/>
    </source>
</evidence>
<dbReference type="PROSITE" id="PS51186">
    <property type="entry name" value="GNAT"/>
    <property type="match status" value="1"/>
</dbReference>
<dbReference type="Pfam" id="PF13508">
    <property type="entry name" value="Acetyltransf_7"/>
    <property type="match status" value="1"/>
</dbReference>
<dbReference type="OrthoDB" id="2115692at2759"/>
<dbReference type="InterPro" id="IPR000182">
    <property type="entry name" value="GNAT_dom"/>
</dbReference>
<gene>
    <name evidence="2" type="ORF">MPDQ_003967</name>
</gene>
<dbReference type="Gene3D" id="3.40.630.30">
    <property type="match status" value="1"/>
</dbReference>
<comment type="caution">
    <text evidence="2">The sequence shown here is derived from an EMBL/GenBank/DDBJ whole genome shotgun (WGS) entry which is preliminary data.</text>
</comment>
<dbReference type="GO" id="GO:0016747">
    <property type="term" value="F:acyltransferase activity, transferring groups other than amino-acyl groups"/>
    <property type="evidence" value="ECO:0007669"/>
    <property type="project" value="InterPro"/>
</dbReference>
<dbReference type="STRING" id="5098.A0A507R0L1"/>
<evidence type="ECO:0000313" key="3">
    <source>
        <dbReference type="Proteomes" id="UP000319663"/>
    </source>
</evidence>
<dbReference type="CDD" id="cd04301">
    <property type="entry name" value="NAT_SF"/>
    <property type="match status" value="1"/>
</dbReference>
<keyword evidence="3" id="KW-1185">Reference proteome</keyword>
<dbReference type="PANTHER" id="PTHR42791">
    <property type="entry name" value="GNAT FAMILY ACETYLTRANSFERASE"/>
    <property type="match status" value="1"/>
</dbReference>
<accession>A0A507R0L1</accession>
<reference evidence="2 3" key="1">
    <citation type="submission" date="2019-06" db="EMBL/GenBank/DDBJ databases">
        <title>Wine fermentation using esterase from Monascus purpureus.</title>
        <authorList>
            <person name="Geng C."/>
            <person name="Zhang Y."/>
        </authorList>
    </citation>
    <scope>NUCLEOTIDE SEQUENCE [LARGE SCALE GENOMIC DNA]</scope>
    <source>
        <strain evidence="2">HQ1</strain>
    </source>
</reference>
<dbReference type="InterPro" id="IPR016181">
    <property type="entry name" value="Acyl_CoA_acyltransferase"/>
</dbReference>
<name>A0A507R0L1_MONPU</name>
<dbReference type="PANTHER" id="PTHR42791:SF14">
    <property type="entry name" value="N-ACETYLTRANSFERASE DOMAIN-CONTAINING PROTEIN"/>
    <property type="match status" value="1"/>
</dbReference>
<dbReference type="Proteomes" id="UP000319663">
    <property type="component" value="Unassembled WGS sequence"/>
</dbReference>
<dbReference type="SUPFAM" id="SSF55729">
    <property type="entry name" value="Acyl-CoA N-acyltransferases (Nat)"/>
    <property type="match status" value="1"/>
</dbReference>
<feature type="domain" description="N-acetyltransferase" evidence="1">
    <location>
        <begin position="87"/>
        <end position="223"/>
    </location>
</feature>
<proteinExistence type="predicted"/>